<organism evidence="2">
    <name type="scientific">Deinococcus sp. VB142</name>
    <dbReference type="NCBI Taxonomy" id="3112952"/>
    <lineage>
        <taxon>Bacteria</taxon>
        <taxon>Thermotogati</taxon>
        <taxon>Deinococcota</taxon>
        <taxon>Deinococci</taxon>
        <taxon>Deinococcales</taxon>
        <taxon>Deinococcaceae</taxon>
        <taxon>Deinococcus</taxon>
    </lineage>
</organism>
<dbReference type="AlphaFoldDB" id="A0AAU6Q358"/>
<feature type="compositionally biased region" description="Low complexity" evidence="1">
    <location>
        <begin position="58"/>
        <end position="78"/>
    </location>
</feature>
<proteinExistence type="predicted"/>
<evidence type="ECO:0000256" key="1">
    <source>
        <dbReference type="SAM" id="MobiDB-lite"/>
    </source>
</evidence>
<name>A0AAU6Q358_9DEIO</name>
<dbReference type="RefSeq" id="WP_339095890.1">
    <property type="nucleotide sequence ID" value="NZ_CP149782.1"/>
</dbReference>
<protein>
    <submittedName>
        <fullName evidence="2">Uncharacterized protein</fullName>
    </submittedName>
</protein>
<accession>A0AAU6Q358</accession>
<reference evidence="2" key="1">
    <citation type="submission" date="2024-03" db="EMBL/GenBank/DDBJ databases">
        <title>Deinococcus weizhi sp. nov., isolated from human skin.</title>
        <authorList>
            <person name="Wei Z."/>
            <person name="Tian F."/>
            <person name="Yang C."/>
            <person name="Xin L.T."/>
            <person name="Wen Z.J."/>
            <person name="Lan K.C."/>
            <person name="Yu L."/>
            <person name="Zhe W."/>
            <person name="Dan F.D."/>
            <person name="Jun W."/>
            <person name="Rui Z."/>
            <person name="Yong X.J."/>
            <person name="Ting Y."/>
            <person name="Wei X."/>
            <person name="Xu Z.G."/>
            <person name="Xin Z."/>
            <person name="Dong F.G."/>
            <person name="Ni X.M."/>
            <person name="Zheng M.G."/>
            <person name="Chun Y."/>
            <person name="Qian W.X."/>
        </authorList>
    </citation>
    <scope>NUCLEOTIDE SEQUENCE</scope>
    <source>
        <strain evidence="2">VB142</strain>
    </source>
</reference>
<evidence type="ECO:0000313" key="2">
    <source>
        <dbReference type="EMBL" id="WYF44715.1"/>
    </source>
</evidence>
<dbReference type="EMBL" id="CP149782">
    <property type="protein sequence ID" value="WYF44715.1"/>
    <property type="molecule type" value="Genomic_DNA"/>
</dbReference>
<sequence length="78" mass="7860">MNAKWPTPSLLALTLTLGSCGQPAQQSAVTAPAESLSALPEDPYASLSPLAEQGRKGATPTTSPSTSRPAATPAWSAP</sequence>
<gene>
    <name evidence="2" type="ORF">WDJ50_00955</name>
</gene>
<dbReference type="PROSITE" id="PS51257">
    <property type="entry name" value="PROKAR_LIPOPROTEIN"/>
    <property type="match status" value="1"/>
</dbReference>
<feature type="region of interest" description="Disordered" evidence="1">
    <location>
        <begin position="21"/>
        <end position="78"/>
    </location>
</feature>